<proteinExistence type="predicted"/>
<accession>A0A0E9QUF9</accession>
<evidence type="ECO:0000313" key="1">
    <source>
        <dbReference type="EMBL" id="JAH19890.1"/>
    </source>
</evidence>
<organism evidence="1">
    <name type="scientific">Anguilla anguilla</name>
    <name type="common">European freshwater eel</name>
    <name type="synonym">Muraena anguilla</name>
    <dbReference type="NCBI Taxonomy" id="7936"/>
    <lineage>
        <taxon>Eukaryota</taxon>
        <taxon>Metazoa</taxon>
        <taxon>Chordata</taxon>
        <taxon>Craniata</taxon>
        <taxon>Vertebrata</taxon>
        <taxon>Euteleostomi</taxon>
        <taxon>Actinopterygii</taxon>
        <taxon>Neopterygii</taxon>
        <taxon>Teleostei</taxon>
        <taxon>Anguilliformes</taxon>
        <taxon>Anguillidae</taxon>
        <taxon>Anguilla</taxon>
    </lineage>
</organism>
<sequence length="67" mass="7168">MSPRLFLLGLFETGEVTTEDGTGFSSGMEEIRTGGAMECLCPNTSFIRMNRGQLPAVTSPLSVPLTD</sequence>
<name>A0A0E9QUF9_ANGAN</name>
<dbReference type="EMBL" id="GBXM01088687">
    <property type="protein sequence ID" value="JAH19890.1"/>
    <property type="molecule type" value="Transcribed_RNA"/>
</dbReference>
<protein>
    <submittedName>
        <fullName evidence="1">Uncharacterized protein</fullName>
    </submittedName>
</protein>
<reference evidence="1" key="1">
    <citation type="submission" date="2014-11" db="EMBL/GenBank/DDBJ databases">
        <authorList>
            <person name="Amaro Gonzalez C."/>
        </authorList>
    </citation>
    <scope>NUCLEOTIDE SEQUENCE</scope>
</reference>
<dbReference type="AlphaFoldDB" id="A0A0E9QUF9"/>
<reference evidence="1" key="2">
    <citation type="journal article" date="2015" name="Fish Shellfish Immunol.">
        <title>Early steps in the European eel (Anguilla anguilla)-Vibrio vulnificus interaction in the gills: Role of the RtxA13 toxin.</title>
        <authorList>
            <person name="Callol A."/>
            <person name="Pajuelo D."/>
            <person name="Ebbesson L."/>
            <person name="Teles M."/>
            <person name="MacKenzie S."/>
            <person name="Amaro C."/>
        </authorList>
    </citation>
    <scope>NUCLEOTIDE SEQUENCE</scope>
</reference>